<feature type="compositionally biased region" description="Basic residues" evidence="3">
    <location>
        <begin position="1"/>
        <end position="27"/>
    </location>
</feature>
<evidence type="ECO:0000313" key="5">
    <source>
        <dbReference type="EMBL" id="KAK7196467.1"/>
    </source>
</evidence>
<organism evidence="5 6">
    <name type="scientific">Novymonas esmeraldas</name>
    <dbReference type="NCBI Taxonomy" id="1808958"/>
    <lineage>
        <taxon>Eukaryota</taxon>
        <taxon>Discoba</taxon>
        <taxon>Euglenozoa</taxon>
        <taxon>Kinetoplastea</taxon>
        <taxon>Metakinetoplastina</taxon>
        <taxon>Trypanosomatida</taxon>
        <taxon>Trypanosomatidae</taxon>
        <taxon>Novymonas</taxon>
    </lineage>
</organism>
<dbReference type="Proteomes" id="UP001430356">
    <property type="component" value="Unassembled WGS sequence"/>
</dbReference>
<gene>
    <name evidence="5" type="ORF">NESM_000584200</name>
</gene>
<comment type="subcellular location">
    <subcellularLocation>
        <location evidence="1">Nucleus</location>
    </subcellularLocation>
</comment>
<evidence type="ECO:0000256" key="1">
    <source>
        <dbReference type="ARBA" id="ARBA00004123"/>
    </source>
</evidence>
<evidence type="ECO:0000259" key="4">
    <source>
        <dbReference type="Pfam" id="PF08701"/>
    </source>
</evidence>
<sequence length="675" mass="72353">MVKVKASKSKRMSSKQRHKIDRKKREHKRDLKKAAKALQKTGMGPKRSKKARDMAKLALQVSNRHPDKEQILSHVLQARETARVVRAERRSRKGTDAGAVDGEAGQEVAADVRASNRRVLLYISAKDSNHFRVQFNRALTELVFPTGATAATAAATEDGAGAAPSLELPAAAYVVTVDARFAVQSMPWTLVDAIVDQAAAYTGGRKVLLLFTLTKADIVSAPAMVSQLALVGYALQQRYPQGLGDNIVATITPFSVHSERTQRQFLRVLNQFRQNKGCSNKKMPSNLAGKICAFVVGLPNTGRRTLCRTLAQEANETSVSTVPLRAAQLQLIRSGLTAEEEQVHTKFAVPNAKAVTLVQLPEDSSMMAELRTPVGGDVLFRSLAYVERAPEPEAVGCVLFDGVADKATLAQALCVSAAGGAEAGSDKTQLKAAEKFLRELGRAVRRDGGFHVSPLFASDAGTMGKVTSSSLTGHVGFTSGQQRSQSTLLDVTYSNATPSKLVHISTVMKKGKGKASKYQKVSRADAHNALRLGARTFLREMSEGRHVPWAVMRAPGDVTLTPAQVGAASEVFSLAAAEGKRLGASEEQKGTAHLNALVEVLASAVRDIAVLLPNGVVEMSPNFLVPPQYKLESDEAAAEDEVVEGAAIDELSDGDSAVEGSEEIDMDEEEEEVAE</sequence>
<reference evidence="5 6" key="1">
    <citation type="journal article" date="2021" name="MBio">
        <title>A New Model Trypanosomatid, Novymonas esmeraldas: Genomic Perception of Its 'Candidatus Pandoraea novymonadis' Endosymbiont.</title>
        <authorList>
            <person name="Zakharova A."/>
            <person name="Saura A."/>
            <person name="Butenko A."/>
            <person name="Podesvova L."/>
            <person name="Warmusova S."/>
            <person name="Kostygov A.Y."/>
            <person name="Nenarokova A."/>
            <person name="Lukes J."/>
            <person name="Opperdoes F.R."/>
            <person name="Yurchenko V."/>
        </authorList>
    </citation>
    <scope>NUCLEOTIDE SEQUENCE [LARGE SCALE GENOMIC DNA]</scope>
    <source>
        <strain evidence="5 6">E262AT.01</strain>
    </source>
</reference>
<dbReference type="EMBL" id="JAECZO010000077">
    <property type="protein sequence ID" value="KAK7196467.1"/>
    <property type="molecule type" value="Genomic_DNA"/>
</dbReference>
<protein>
    <recommendedName>
        <fullName evidence="4">Guanine nucleotide-binding protein-like 3 N-terminal domain-containing protein</fullName>
    </recommendedName>
</protein>
<dbReference type="Pfam" id="PF08701">
    <property type="entry name" value="GN3L_Grn1"/>
    <property type="match status" value="1"/>
</dbReference>
<name>A0AAW0ET79_9TRYP</name>
<feature type="domain" description="Guanine nucleotide-binding protein-like 3 N-terminal" evidence="4">
    <location>
        <begin position="15"/>
        <end position="93"/>
    </location>
</feature>
<dbReference type="InterPro" id="IPR014813">
    <property type="entry name" value="Gnl3_N_dom"/>
</dbReference>
<feature type="region of interest" description="Disordered" evidence="3">
    <location>
        <begin position="1"/>
        <end position="51"/>
    </location>
</feature>
<accession>A0AAW0ET79</accession>
<feature type="compositionally biased region" description="Acidic residues" evidence="3">
    <location>
        <begin position="660"/>
        <end position="675"/>
    </location>
</feature>
<dbReference type="AlphaFoldDB" id="A0AAW0ET79"/>
<comment type="caution">
    <text evidence="5">The sequence shown here is derived from an EMBL/GenBank/DDBJ whole genome shotgun (WGS) entry which is preliminary data.</text>
</comment>
<feature type="region of interest" description="Disordered" evidence="3">
    <location>
        <begin position="647"/>
        <end position="675"/>
    </location>
</feature>
<dbReference type="GO" id="GO:0005634">
    <property type="term" value="C:nucleus"/>
    <property type="evidence" value="ECO:0007669"/>
    <property type="project" value="UniProtKB-SubCell"/>
</dbReference>
<proteinExistence type="predicted"/>
<keyword evidence="2" id="KW-0539">Nucleus</keyword>
<keyword evidence="6" id="KW-1185">Reference proteome</keyword>
<evidence type="ECO:0000256" key="3">
    <source>
        <dbReference type="SAM" id="MobiDB-lite"/>
    </source>
</evidence>
<evidence type="ECO:0000313" key="6">
    <source>
        <dbReference type="Proteomes" id="UP001430356"/>
    </source>
</evidence>
<evidence type="ECO:0000256" key="2">
    <source>
        <dbReference type="ARBA" id="ARBA00023242"/>
    </source>
</evidence>